<reference evidence="3" key="1">
    <citation type="submission" date="2017-11" db="EMBL/GenBank/DDBJ databases">
        <title>Phenotypic and genomic properties of facultatively anaerobic sulfur-reducing natronoarchaea from hypersaline soda lakes.</title>
        <authorList>
            <person name="Sorokin D.Y."/>
            <person name="Kublanov I.V."/>
            <person name="Roman P."/>
            <person name="Sinninghe Damste J.S."/>
            <person name="Golyshin P.N."/>
            <person name="Rojo D."/>
            <person name="Ciordia S."/>
            <person name="Mena M.D.C."/>
            <person name="Ferrer M."/>
            <person name="Messina E."/>
            <person name="Smedile F."/>
            <person name="La Spada G."/>
            <person name="La Cono V."/>
            <person name="Yakimov M.M."/>
        </authorList>
    </citation>
    <scope>NUCLEOTIDE SEQUENCE [LARGE SCALE GENOMIC DNA]</scope>
    <source>
        <strain evidence="3">AArc-Sl</strain>
    </source>
</reference>
<dbReference type="AlphaFoldDB" id="A0A343TJ78"/>
<accession>A0A343TJ78</accession>
<gene>
    <name evidence="2" type="ORF">AArcSl_1521</name>
</gene>
<sequence>MVSIVLAVALVGVATGALSTTEPERSVTQLEGEIDRLERAAAGLASSSTAAGGIDRAGRVPATVTVPDGGFASARIDRVRIGCPVSVPVRECPPVQASYRLPDGQVRQLPADGPRLRTLDGPLVLGPGKHRLSLAYVRIGDGRPAVIVGRRGGEG</sequence>
<dbReference type="InterPro" id="IPR055735">
    <property type="entry name" value="DUF7311"/>
</dbReference>
<organism evidence="2 3">
    <name type="scientific">Halalkaliarchaeum desulfuricum</name>
    <dbReference type="NCBI Taxonomy" id="2055893"/>
    <lineage>
        <taxon>Archaea</taxon>
        <taxon>Methanobacteriati</taxon>
        <taxon>Methanobacteriota</taxon>
        <taxon>Stenosarchaea group</taxon>
        <taxon>Halobacteria</taxon>
        <taxon>Halobacteriales</taxon>
        <taxon>Haloferacaceae</taxon>
        <taxon>Halalkaliarchaeum</taxon>
    </lineage>
</organism>
<dbReference type="Pfam" id="PF23993">
    <property type="entry name" value="DUF7311"/>
    <property type="match status" value="1"/>
</dbReference>
<name>A0A343TJ78_9EURY</name>
<dbReference type="GeneID" id="37877874"/>
<dbReference type="EMBL" id="CP025066">
    <property type="protein sequence ID" value="AUX09150.1"/>
    <property type="molecule type" value="Genomic_DNA"/>
</dbReference>
<proteinExistence type="predicted"/>
<dbReference type="RefSeq" id="WP_154670804.1">
    <property type="nucleotide sequence ID" value="NZ_CP025066.1"/>
</dbReference>
<evidence type="ECO:0000313" key="2">
    <source>
        <dbReference type="EMBL" id="AUX09150.1"/>
    </source>
</evidence>
<dbReference type="Proteomes" id="UP000263012">
    <property type="component" value="Chromosome"/>
</dbReference>
<protein>
    <recommendedName>
        <fullName evidence="1">DUF7311 domain-containing protein</fullName>
    </recommendedName>
</protein>
<keyword evidence="3" id="KW-1185">Reference proteome</keyword>
<feature type="domain" description="DUF7311" evidence="1">
    <location>
        <begin position="2"/>
        <end position="148"/>
    </location>
</feature>
<evidence type="ECO:0000313" key="3">
    <source>
        <dbReference type="Proteomes" id="UP000263012"/>
    </source>
</evidence>
<evidence type="ECO:0000259" key="1">
    <source>
        <dbReference type="Pfam" id="PF23993"/>
    </source>
</evidence>
<dbReference type="KEGG" id="hdf:AArcSl_1521"/>